<evidence type="ECO:0000259" key="3">
    <source>
        <dbReference type="Pfam" id="PF19305"/>
    </source>
</evidence>
<dbReference type="Gene3D" id="1.10.4100.10">
    <property type="entry name" value="2-methylcitrate dehydratase PrpD"/>
    <property type="match status" value="1"/>
</dbReference>
<name>A0A0E2Q1X8_STRTR</name>
<dbReference type="SUPFAM" id="SSF103378">
    <property type="entry name" value="2-methylcitrate dehydratase PrpD"/>
    <property type="match status" value="1"/>
</dbReference>
<dbReference type="Gene3D" id="3.30.1330.120">
    <property type="entry name" value="2-methylcitrate dehydratase PrpD"/>
    <property type="match status" value="1"/>
</dbReference>
<organism evidence="4 5">
    <name type="scientific">Streptococcus thermophilus M17PTZA496</name>
    <dbReference type="NCBI Taxonomy" id="1433289"/>
    <lineage>
        <taxon>Bacteria</taxon>
        <taxon>Bacillati</taxon>
        <taxon>Bacillota</taxon>
        <taxon>Bacilli</taxon>
        <taxon>Lactobacillales</taxon>
        <taxon>Streptococcaceae</taxon>
        <taxon>Streptococcus</taxon>
    </lineage>
</organism>
<dbReference type="InterPro" id="IPR042188">
    <property type="entry name" value="MmgE/PrpD_sf_2"/>
</dbReference>
<dbReference type="InterPro" id="IPR045336">
    <property type="entry name" value="MmgE_PrpD_N"/>
</dbReference>
<comment type="caution">
    <text evidence="4">The sequence shown here is derived from an EMBL/GenBank/DDBJ whole genome shotgun (WGS) entry which is preliminary data.</text>
</comment>
<dbReference type="GO" id="GO:0016829">
    <property type="term" value="F:lyase activity"/>
    <property type="evidence" value="ECO:0007669"/>
    <property type="project" value="InterPro"/>
</dbReference>
<proteinExistence type="inferred from homology"/>
<reference evidence="5" key="1">
    <citation type="submission" date="2013-12" db="EMBL/GenBank/DDBJ databases">
        <title>Genome sequences of Streptococcus thermophilus strains MTH17CL396 and M17PTZA496 isolated from Fontina cheese in Valle d'Aosta region (Italy).</title>
        <authorList>
            <person name="Treu L."/>
            <person name="Giacomini A."/>
            <person name="Corich V."/>
            <person name="Vendramin V."/>
            <person name="Bovo B."/>
        </authorList>
    </citation>
    <scope>NUCLEOTIDE SEQUENCE [LARGE SCALE GENOMIC DNA]</scope>
    <source>
        <strain evidence="5">M17PTZA496</strain>
    </source>
</reference>
<dbReference type="Pfam" id="PF19305">
    <property type="entry name" value="MmgE_PrpD_C"/>
    <property type="match status" value="1"/>
</dbReference>
<accession>A0A0E2Q1X8</accession>
<dbReference type="InterPro" id="IPR045337">
    <property type="entry name" value="MmgE_PrpD_C"/>
</dbReference>
<dbReference type="HOGENOM" id="CLU_026574_2_2_9"/>
<evidence type="ECO:0000259" key="2">
    <source>
        <dbReference type="Pfam" id="PF03972"/>
    </source>
</evidence>
<feature type="domain" description="MmgE/PrpD C-terminal" evidence="3">
    <location>
        <begin position="265"/>
        <end position="414"/>
    </location>
</feature>
<evidence type="ECO:0000313" key="4">
    <source>
        <dbReference type="EMBL" id="ETW88873.1"/>
    </source>
</evidence>
<gene>
    <name evidence="4" type="ORF">X841_07605</name>
</gene>
<protein>
    <recommendedName>
        <fullName evidence="6">MmgE/PrpD family protein</fullName>
    </recommendedName>
</protein>
<dbReference type="PATRIC" id="fig|1433289.7.peg.1570"/>
<dbReference type="PANTHER" id="PTHR16943:SF8">
    <property type="entry name" value="2-METHYLCITRATE DEHYDRATASE"/>
    <property type="match status" value="1"/>
</dbReference>
<dbReference type="InterPro" id="IPR036148">
    <property type="entry name" value="MmgE/PrpD_sf"/>
</dbReference>
<evidence type="ECO:0000256" key="1">
    <source>
        <dbReference type="ARBA" id="ARBA00006174"/>
    </source>
</evidence>
<evidence type="ECO:0008006" key="6">
    <source>
        <dbReference type="Google" id="ProtNLM"/>
    </source>
</evidence>
<dbReference type="Proteomes" id="UP000024559">
    <property type="component" value="Chromosome"/>
</dbReference>
<feature type="domain" description="MmgE/PrpD N-terminal" evidence="2">
    <location>
        <begin position="15"/>
        <end position="238"/>
    </location>
</feature>
<dbReference type="Pfam" id="PF03972">
    <property type="entry name" value="MmgE_PrpD_N"/>
    <property type="match status" value="1"/>
</dbReference>
<dbReference type="InterPro" id="IPR005656">
    <property type="entry name" value="MmgE_PrpD"/>
</dbReference>
<dbReference type="InterPro" id="IPR042183">
    <property type="entry name" value="MmgE/PrpD_sf_1"/>
</dbReference>
<dbReference type="PANTHER" id="PTHR16943">
    <property type="entry name" value="2-METHYLCITRATE DEHYDRATASE-RELATED"/>
    <property type="match status" value="1"/>
</dbReference>
<dbReference type="AlphaFoldDB" id="A0A0E2Q1X8"/>
<dbReference type="EMBL" id="AZJT01000057">
    <property type="protein sequence ID" value="ETW88873.1"/>
    <property type="molecule type" value="Genomic_DNA"/>
</dbReference>
<sequence length="437" mass="48797">MTVTEDLVFHLLKRYKPSTHNQKQLEIAYLAFIDYLACLSKGLETTKNQAFIKSFGLLGEKKIWFSSYSTTPERLALLQGYLAHYEDLDDVLVTYRGHPSAVIFSALLAVSENDVQLKDFLWSYVQGVELAGRLGQQFQPQHVKEGWHATATIGTLAATAAIGSLKQLSSDCFSQLLSLATSQASGFLYQEGTDGKPLNAGFAARNAVVAYQIIRSGLSAYADPFSSKRGWSQTIIGKALDSKQLLENWLQPSQLEKVGLWFKNYPICSAATAGLEAAQKAFELNLSLSEIESLVIHFTEDGDRALTHRTPQNGIEGKFSIEYITWLGLIKGKVDYSDFSENTVDQAFHQFRNLITRKNDLKASSEKRTICLEIITKEETYSFLVEDPKGSPANPLLEDDIFEKASQLSHGKLDVLFKIKERETLTLGEIKKLLSER</sequence>
<comment type="similarity">
    <text evidence="1">Belongs to the PrpD family.</text>
</comment>
<evidence type="ECO:0000313" key="5">
    <source>
        <dbReference type="Proteomes" id="UP000024559"/>
    </source>
</evidence>
<dbReference type="RefSeq" id="WP_084828929.1">
    <property type="nucleotide sequence ID" value="NZ_CM002372.1"/>
</dbReference>